<organism evidence="12 13">
    <name type="scientific">Mycena albidolilacea</name>
    <dbReference type="NCBI Taxonomy" id="1033008"/>
    <lineage>
        <taxon>Eukaryota</taxon>
        <taxon>Fungi</taxon>
        <taxon>Dikarya</taxon>
        <taxon>Basidiomycota</taxon>
        <taxon>Agaricomycotina</taxon>
        <taxon>Agaricomycetes</taxon>
        <taxon>Agaricomycetidae</taxon>
        <taxon>Agaricales</taxon>
        <taxon>Marasmiineae</taxon>
        <taxon>Mycenaceae</taxon>
        <taxon>Mycena</taxon>
    </lineage>
</organism>
<dbReference type="EMBL" id="JARIHO010000095">
    <property type="protein sequence ID" value="KAJ7305649.1"/>
    <property type="molecule type" value="Genomic_DNA"/>
</dbReference>
<dbReference type="PANTHER" id="PTHR46300">
    <property type="entry name" value="P450, PUTATIVE (EUROFUNG)-RELATED-RELATED"/>
    <property type="match status" value="1"/>
</dbReference>
<evidence type="ECO:0000256" key="8">
    <source>
        <dbReference type="ARBA" id="ARBA00023002"/>
    </source>
</evidence>
<accession>A0AAD6Z3Q9</accession>
<dbReference type="InterPro" id="IPR050364">
    <property type="entry name" value="Cytochrome_P450_fung"/>
</dbReference>
<evidence type="ECO:0000256" key="4">
    <source>
        <dbReference type="ARBA" id="ARBA00022617"/>
    </source>
</evidence>
<dbReference type="SUPFAM" id="SSF48264">
    <property type="entry name" value="Cytochrome P450"/>
    <property type="match status" value="1"/>
</dbReference>
<keyword evidence="5" id="KW-0812">Transmembrane</keyword>
<dbReference type="InterPro" id="IPR036396">
    <property type="entry name" value="Cyt_P450_sf"/>
</dbReference>
<evidence type="ECO:0000256" key="3">
    <source>
        <dbReference type="ARBA" id="ARBA00010617"/>
    </source>
</evidence>
<dbReference type="GO" id="GO:0004497">
    <property type="term" value="F:monooxygenase activity"/>
    <property type="evidence" value="ECO:0007669"/>
    <property type="project" value="UniProtKB-KW"/>
</dbReference>
<dbReference type="GO" id="GO:0005506">
    <property type="term" value="F:iron ion binding"/>
    <property type="evidence" value="ECO:0007669"/>
    <property type="project" value="InterPro"/>
</dbReference>
<evidence type="ECO:0000256" key="5">
    <source>
        <dbReference type="ARBA" id="ARBA00022692"/>
    </source>
</evidence>
<keyword evidence="8" id="KW-0560">Oxidoreductase</keyword>
<keyword evidence="7" id="KW-1133">Transmembrane helix</keyword>
<comment type="subcellular location">
    <subcellularLocation>
        <location evidence="2">Membrane</location>
        <topology evidence="2">Single-pass membrane protein</topology>
    </subcellularLocation>
</comment>
<evidence type="ECO:0008006" key="14">
    <source>
        <dbReference type="Google" id="ProtNLM"/>
    </source>
</evidence>
<evidence type="ECO:0000256" key="6">
    <source>
        <dbReference type="ARBA" id="ARBA00022723"/>
    </source>
</evidence>
<protein>
    <recommendedName>
        <fullName evidence="14">Cytochrome P450</fullName>
    </recommendedName>
</protein>
<dbReference type="GO" id="GO:0016705">
    <property type="term" value="F:oxidoreductase activity, acting on paired donors, with incorporation or reduction of molecular oxygen"/>
    <property type="evidence" value="ECO:0007669"/>
    <property type="project" value="InterPro"/>
</dbReference>
<sequence length="131" mass="14583">MALYLELSTRSVLGSLIVLGIILFARSNKRKEKLPPGPGGLPILGNLLQIPKDRAWLVFSEWRKTYGDRVIYLNIAGKNTVVLGNYKVAADLLDRRAGIYSDRARNIVAGELLTGGLGFTFAQHNDVWKRM</sequence>
<dbReference type="GO" id="GO:0016020">
    <property type="term" value="C:membrane"/>
    <property type="evidence" value="ECO:0007669"/>
    <property type="project" value="UniProtKB-SubCell"/>
</dbReference>
<keyword evidence="10" id="KW-0503">Monooxygenase</keyword>
<evidence type="ECO:0000313" key="12">
    <source>
        <dbReference type="EMBL" id="KAJ7305649.1"/>
    </source>
</evidence>
<evidence type="ECO:0000256" key="11">
    <source>
        <dbReference type="ARBA" id="ARBA00023136"/>
    </source>
</evidence>
<dbReference type="Pfam" id="PF00067">
    <property type="entry name" value="p450"/>
    <property type="match status" value="1"/>
</dbReference>
<comment type="cofactor">
    <cofactor evidence="1">
        <name>heme</name>
        <dbReference type="ChEBI" id="CHEBI:30413"/>
    </cofactor>
</comment>
<keyword evidence="9" id="KW-0408">Iron</keyword>
<evidence type="ECO:0000256" key="10">
    <source>
        <dbReference type="ARBA" id="ARBA00023033"/>
    </source>
</evidence>
<keyword evidence="11" id="KW-0472">Membrane</keyword>
<evidence type="ECO:0000256" key="9">
    <source>
        <dbReference type="ARBA" id="ARBA00023004"/>
    </source>
</evidence>
<evidence type="ECO:0000256" key="1">
    <source>
        <dbReference type="ARBA" id="ARBA00001971"/>
    </source>
</evidence>
<keyword evidence="4" id="KW-0349">Heme</keyword>
<comment type="similarity">
    <text evidence="3">Belongs to the cytochrome P450 family.</text>
</comment>
<dbReference type="PANTHER" id="PTHR46300:SF2">
    <property type="entry name" value="CYTOCHROME P450 MONOOXYGENASE ALNH-RELATED"/>
    <property type="match status" value="1"/>
</dbReference>
<dbReference type="Proteomes" id="UP001218218">
    <property type="component" value="Unassembled WGS sequence"/>
</dbReference>
<evidence type="ECO:0000313" key="13">
    <source>
        <dbReference type="Proteomes" id="UP001218218"/>
    </source>
</evidence>
<gene>
    <name evidence="12" type="ORF">DFH08DRAFT_793419</name>
</gene>
<dbReference type="GO" id="GO:0020037">
    <property type="term" value="F:heme binding"/>
    <property type="evidence" value="ECO:0007669"/>
    <property type="project" value="InterPro"/>
</dbReference>
<evidence type="ECO:0000256" key="2">
    <source>
        <dbReference type="ARBA" id="ARBA00004167"/>
    </source>
</evidence>
<evidence type="ECO:0000256" key="7">
    <source>
        <dbReference type="ARBA" id="ARBA00022989"/>
    </source>
</evidence>
<keyword evidence="6" id="KW-0479">Metal-binding</keyword>
<proteinExistence type="inferred from homology"/>
<comment type="caution">
    <text evidence="12">The sequence shown here is derived from an EMBL/GenBank/DDBJ whole genome shotgun (WGS) entry which is preliminary data.</text>
</comment>
<dbReference type="AlphaFoldDB" id="A0AAD6Z3Q9"/>
<reference evidence="12" key="1">
    <citation type="submission" date="2023-03" db="EMBL/GenBank/DDBJ databases">
        <title>Massive genome expansion in bonnet fungi (Mycena s.s.) driven by repeated elements and novel gene families across ecological guilds.</title>
        <authorList>
            <consortium name="Lawrence Berkeley National Laboratory"/>
            <person name="Harder C.B."/>
            <person name="Miyauchi S."/>
            <person name="Viragh M."/>
            <person name="Kuo A."/>
            <person name="Thoen E."/>
            <person name="Andreopoulos B."/>
            <person name="Lu D."/>
            <person name="Skrede I."/>
            <person name="Drula E."/>
            <person name="Henrissat B."/>
            <person name="Morin E."/>
            <person name="Kohler A."/>
            <person name="Barry K."/>
            <person name="LaButti K."/>
            <person name="Morin E."/>
            <person name="Salamov A."/>
            <person name="Lipzen A."/>
            <person name="Mereny Z."/>
            <person name="Hegedus B."/>
            <person name="Baldrian P."/>
            <person name="Stursova M."/>
            <person name="Weitz H."/>
            <person name="Taylor A."/>
            <person name="Grigoriev I.V."/>
            <person name="Nagy L.G."/>
            <person name="Martin F."/>
            <person name="Kauserud H."/>
        </authorList>
    </citation>
    <scope>NUCLEOTIDE SEQUENCE</scope>
    <source>
        <strain evidence="12">CBHHK002</strain>
    </source>
</reference>
<keyword evidence="13" id="KW-1185">Reference proteome</keyword>
<dbReference type="Gene3D" id="1.10.630.10">
    <property type="entry name" value="Cytochrome P450"/>
    <property type="match status" value="1"/>
</dbReference>
<name>A0AAD6Z3Q9_9AGAR</name>
<dbReference type="InterPro" id="IPR001128">
    <property type="entry name" value="Cyt_P450"/>
</dbReference>